<dbReference type="Proteomes" id="UP001160390">
    <property type="component" value="Unassembled WGS sequence"/>
</dbReference>
<keyword evidence="5" id="KW-0539">Nucleus</keyword>
<comment type="subcellular location">
    <subcellularLocation>
        <location evidence="1">Nucleus</location>
    </subcellularLocation>
</comment>
<evidence type="ECO:0000256" key="4">
    <source>
        <dbReference type="ARBA" id="ARBA00023163"/>
    </source>
</evidence>
<feature type="coiled-coil region" evidence="6">
    <location>
        <begin position="77"/>
        <end position="104"/>
    </location>
</feature>
<dbReference type="GO" id="GO:0000976">
    <property type="term" value="F:transcription cis-regulatory region binding"/>
    <property type="evidence" value="ECO:0007669"/>
    <property type="project" value="TreeGrafter"/>
</dbReference>
<feature type="compositionally biased region" description="Polar residues" evidence="7">
    <location>
        <begin position="1"/>
        <end position="11"/>
    </location>
</feature>
<reference evidence="8" key="1">
    <citation type="submission" date="2023-01" db="EMBL/GenBank/DDBJ databases">
        <authorList>
            <person name="Piombo E."/>
        </authorList>
    </citation>
    <scope>NUCLEOTIDE SEQUENCE</scope>
</reference>
<accession>A0AA35QD21</accession>
<keyword evidence="6" id="KW-0175">Coiled coil</keyword>
<evidence type="ECO:0000313" key="9">
    <source>
        <dbReference type="Proteomes" id="UP001160390"/>
    </source>
</evidence>
<keyword evidence="4" id="KW-0804">Transcription</keyword>
<evidence type="ECO:0000256" key="2">
    <source>
        <dbReference type="ARBA" id="ARBA00023015"/>
    </source>
</evidence>
<organism evidence="8 9">
    <name type="scientific">Clonostachys chloroleuca</name>
    <dbReference type="NCBI Taxonomy" id="1926264"/>
    <lineage>
        <taxon>Eukaryota</taxon>
        <taxon>Fungi</taxon>
        <taxon>Dikarya</taxon>
        <taxon>Ascomycota</taxon>
        <taxon>Pezizomycotina</taxon>
        <taxon>Sordariomycetes</taxon>
        <taxon>Hypocreomycetidae</taxon>
        <taxon>Hypocreales</taxon>
        <taxon>Bionectriaceae</taxon>
        <taxon>Clonostachys</taxon>
    </lineage>
</organism>
<dbReference type="AlphaFoldDB" id="A0AA35QD21"/>
<feature type="compositionally biased region" description="Basic and acidic residues" evidence="7">
    <location>
        <begin position="18"/>
        <end position="28"/>
    </location>
</feature>
<feature type="region of interest" description="Disordered" evidence="7">
    <location>
        <begin position="130"/>
        <end position="160"/>
    </location>
</feature>
<comment type="caution">
    <text evidence="8">The sequence shown here is derived from an EMBL/GenBank/DDBJ whole genome shotgun (WGS) entry which is preliminary data.</text>
</comment>
<name>A0AA35QD21_9HYPO</name>
<keyword evidence="9" id="KW-1185">Reference proteome</keyword>
<dbReference type="GO" id="GO:0005634">
    <property type="term" value="C:nucleus"/>
    <property type="evidence" value="ECO:0007669"/>
    <property type="project" value="UniProtKB-SubCell"/>
</dbReference>
<evidence type="ECO:0000256" key="6">
    <source>
        <dbReference type="SAM" id="Coils"/>
    </source>
</evidence>
<dbReference type="InterPro" id="IPR051089">
    <property type="entry name" value="prtT"/>
</dbReference>
<evidence type="ECO:0000256" key="7">
    <source>
        <dbReference type="SAM" id="MobiDB-lite"/>
    </source>
</evidence>
<feature type="region of interest" description="Disordered" evidence="7">
    <location>
        <begin position="1"/>
        <end position="64"/>
    </location>
</feature>
<gene>
    <name evidence="8" type="ORF">CCHLO57077_00011518</name>
</gene>
<dbReference type="PANTHER" id="PTHR31845">
    <property type="entry name" value="FINGER DOMAIN PROTEIN, PUTATIVE-RELATED"/>
    <property type="match status" value="1"/>
</dbReference>
<feature type="compositionally biased region" description="Polar residues" evidence="7">
    <location>
        <begin position="35"/>
        <end position="46"/>
    </location>
</feature>
<evidence type="ECO:0000256" key="5">
    <source>
        <dbReference type="ARBA" id="ARBA00023242"/>
    </source>
</evidence>
<sequence length="457" mass="50309">MAEDSSQADTHSYSRRSQGREDEVRHISPSEAEWQVNSQSDPSNRSHAAADRSSRKGSSRTPRVRACTLVQDDLAWKSEITERVRQLENTVSTLLQENRRLELVRLSPQAPNTAALGLLSTVAVADSMRTTESGVGPTNPGASHRSSDRDDDESSLVPAPMNNLYDLAKASSTDRSAPTTYTDTASSSDDLISQGILSEAQARQLFDKYMNLQNQLLWGGVIFPYSTLESMREASVLLSTSILTVAVLHTPGQEETLQRCYNAFIALISNSSIVRNHNLHDVRGLCLGAFHLPNLSWRLKALRGVPLFTHTMVAFCATFLLKMASMWHRGEDIVSSTLSLGFNVREVFALVGRSADLLAEVGSDLSEKHVAKHIVAGIRRLLQQVETKASFDNHWELESQDVNYDGDPSYDSIAVDFAAQQVGVRANELIYNMDVDSLAALLEYGGGETFFTSLAQE</sequence>
<keyword evidence="3" id="KW-0238">DNA-binding</keyword>
<dbReference type="GO" id="GO:0000981">
    <property type="term" value="F:DNA-binding transcription factor activity, RNA polymerase II-specific"/>
    <property type="evidence" value="ECO:0007669"/>
    <property type="project" value="TreeGrafter"/>
</dbReference>
<dbReference type="PANTHER" id="PTHR31845:SF17">
    <property type="entry name" value="ZN(II)2CYS6 TRANSCRIPTION FACTOR (EUROFUNG)"/>
    <property type="match status" value="1"/>
</dbReference>
<protein>
    <submittedName>
        <fullName evidence="8">Uncharacterized protein</fullName>
    </submittedName>
</protein>
<evidence type="ECO:0000256" key="3">
    <source>
        <dbReference type="ARBA" id="ARBA00023125"/>
    </source>
</evidence>
<evidence type="ECO:0000256" key="1">
    <source>
        <dbReference type="ARBA" id="ARBA00004123"/>
    </source>
</evidence>
<evidence type="ECO:0000313" key="8">
    <source>
        <dbReference type="EMBL" id="CAI6099742.1"/>
    </source>
</evidence>
<proteinExistence type="predicted"/>
<dbReference type="EMBL" id="CABFNP030001329">
    <property type="protein sequence ID" value="CAI6099742.1"/>
    <property type="molecule type" value="Genomic_DNA"/>
</dbReference>
<keyword evidence="2" id="KW-0805">Transcription regulation</keyword>